<name>A0A699TJX1_TANCI</name>
<feature type="region of interest" description="Disordered" evidence="1">
    <location>
        <begin position="1"/>
        <end position="23"/>
    </location>
</feature>
<protein>
    <submittedName>
        <fullName evidence="2">Uncharacterized protein</fullName>
    </submittedName>
</protein>
<feature type="compositionally biased region" description="Basic and acidic residues" evidence="1">
    <location>
        <begin position="1"/>
        <end position="13"/>
    </location>
</feature>
<sequence>MGSEEMKKNLVMEDDHDSMMINNSQPMFDSDMSWLDSDMKKNVVNEANDLMINNSHQPMFDSDLSL</sequence>
<evidence type="ECO:0000313" key="2">
    <source>
        <dbReference type="EMBL" id="GFD10457.1"/>
    </source>
</evidence>
<organism evidence="2">
    <name type="scientific">Tanacetum cinerariifolium</name>
    <name type="common">Dalmatian daisy</name>
    <name type="synonym">Chrysanthemum cinerariifolium</name>
    <dbReference type="NCBI Taxonomy" id="118510"/>
    <lineage>
        <taxon>Eukaryota</taxon>
        <taxon>Viridiplantae</taxon>
        <taxon>Streptophyta</taxon>
        <taxon>Embryophyta</taxon>
        <taxon>Tracheophyta</taxon>
        <taxon>Spermatophyta</taxon>
        <taxon>Magnoliopsida</taxon>
        <taxon>eudicotyledons</taxon>
        <taxon>Gunneridae</taxon>
        <taxon>Pentapetalae</taxon>
        <taxon>asterids</taxon>
        <taxon>campanulids</taxon>
        <taxon>Asterales</taxon>
        <taxon>Asteraceae</taxon>
        <taxon>Asteroideae</taxon>
        <taxon>Anthemideae</taxon>
        <taxon>Anthemidinae</taxon>
        <taxon>Tanacetum</taxon>
    </lineage>
</organism>
<comment type="caution">
    <text evidence="2">The sequence shown here is derived from an EMBL/GenBank/DDBJ whole genome shotgun (WGS) entry which is preliminary data.</text>
</comment>
<accession>A0A699TJX1</accession>
<dbReference type="EMBL" id="BKCJ011252387">
    <property type="protein sequence ID" value="GFD10457.1"/>
    <property type="molecule type" value="Genomic_DNA"/>
</dbReference>
<proteinExistence type="predicted"/>
<gene>
    <name evidence="2" type="ORF">Tci_882426</name>
</gene>
<reference evidence="2" key="1">
    <citation type="journal article" date="2019" name="Sci. Rep.">
        <title>Draft genome of Tanacetum cinerariifolium, the natural source of mosquito coil.</title>
        <authorList>
            <person name="Yamashiro T."/>
            <person name="Shiraishi A."/>
            <person name="Satake H."/>
            <person name="Nakayama K."/>
        </authorList>
    </citation>
    <scope>NUCLEOTIDE SEQUENCE</scope>
</reference>
<feature type="non-terminal residue" evidence="2">
    <location>
        <position position="66"/>
    </location>
</feature>
<evidence type="ECO:0000256" key="1">
    <source>
        <dbReference type="SAM" id="MobiDB-lite"/>
    </source>
</evidence>
<dbReference type="AlphaFoldDB" id="A0A699TJX1"/>